<gene>
    <name evidence="1" type="ORF">NCTC8297_02191</name>
</gene>
<dbReference type="EMBL" id="UGXG01000002">
    <property type="protein sequence ID" value="SUG46952.1"/>
    <property type="molecule type" value="Genomic_DNA"/>
</dbReference>
<dbReference type="Proteomes" id="UP000254741">
    <property type="component" value="Unassembled WGS sequence"/>
</dbReference>
<proteinExistence type="predicted"/>
<accession>A0A379T8K8</accession>
<sequence length="122" mass="13597">MLMDGGDVDNAPSLSLFNHMPGGDLRAEKRAVDIHGKNLPPLRKRHINKRGFGHRPGIIDQHINAPQALDKMFNGLRALGQLAQVKMNGLCSHAKLRRFFRRLLRAAFIGMPGDTHIKTVLC</sequence>
<name>A0A379T8K8_SALER</name>
<dbReference type="AlphaFoldDB" id="A0A379T8K8"/>
<organism evidence="1 2">
    <name type="scientific">Salmonella enterica subsp. arizonae</name>
    <dbReference type="NCBI Taxonomy" id="59203"/>
    <lineage>
        <taxon>Bacteria</taxon>
        <taxon>Pseudomonadati</taxon>
        <taxon>Pseudomonadota</taxon>
        <taxon>Gammaproteobacteria</taxon>
        <taxon>Enterobacterales</taxon>
        <taxon>Enterobacteriaceae</taxon>
        <taxon>Salmonella</taxon>
    </lineage>
</organism>
<reference evidence="1 2" key="1">
    <citation type="submission" date="2018-06" db="EMBL/GenBank/DDBJ databases">
        <authorList>
            <consortium name="Pathogen Informatics"/>
            <person name="Doyle S."/>
        </authorList>
    </citation>
    <scope>NUCLEOTIDE SEQUENCE [LARGE SCALE GENOMIC DNA]</scope>
    <source>
        <strain evidence="1 2">NCTC8297</strain>
    </source>
</reference>
<protein>
    <submittedName>
        <fullName evidence="1">Uncharacterized protein</fullName>
    </submittedName>
</protein>
<evidence type="ECO:0000313" key="2">
    <source>
        <dbReference type="Proteomes" id="UP000254741"/>
    </source>
</evidence>
<evidence type="ECO:0000313" key="1">
    <source>
        <dbReference type="EMBL" id="SUG46952.1"/>
    </source>
</evidence>